<dbReference type="Pfam" id="PF07690">
    <property type="entry name" value="MFS_1"/>
    <property type="match status" value="1"/>
</dbReference>
<dbReference type="Proteomes" id="UP000279799">
    <property type="component" value="Chromosome"/>
</dbReference>
<gene>
    <name evidence="6" type="primary">yhjX</name>
    <name evidence="6" type="ORF">NCTC12871_00369</name>
</gene>
<sequence>MDQNRNIVLFGTIIAQFGLGSIYTWSLFNSQLAEFEHAALPNITLTFSIISFALAFSTLFSGKLQEYLGIKKVVILCAIGLGLGLVFIPKTHSLIMLYICGIIVGASDGIAYMLTLSNCMKWFPDKKGVISGISVGAYGLGSLGFKYINVALLKSVGLEASFMYWGILTFALVFIGALLLKDAVVKTTATRNNQGQIKEFTPKQLFSSPQAYLLFICFLASCLSGLYVIGIAKNIGVEFAHVSLEDAANAVAIIAIFNTLGRFIFGWLSEKIERTKVSALGFVIIAISVSIILFVPLNYSLFLLSVGGIAFSFGGNLPVFPAIVGEYFGLQNHTKNYGIIYQGFGIGGLLGGAIASIMGSFTATFYLILVFSIIAAIIMLSLKSPQNP</sequence>
<dbReference type="InterPro" id="IPR011701">
    <property type="entry name" value="MFS"/>
</dbReference>
<keyword evidence="2 4" id="KW-1133">Transmembrane helix</keyword>
<organism evidence="6 7">
    <name type="scientific">Actinobacillus delphinicola</name>
    <dbReference type="NCBI Taxonomy" id="51161"/>
    <lineage>
        <taxon>Bacteria</taxon>
        <taxon>Pseudomonadati</taxon>
        <taxon>Pseudomonadota</taxon>
        <taxon>Gammaproteobacteria</taxon>
        <taxon>Pasteurellales</taxon>
        <taxon>Pasteurellaceae</taxon>
        <taxon>Actinobacillus</taxon>
    </lineage>
</organism>
<reference evidence="6 7" key="1">
    <citation type="submission" date="2018-12" db="EMBL/GenBank/DDBJ databases">
        <authorList>
            <consortium name="Pathogen Informatics"/>
        </authorList>
    </citation>
    <scope>NUCLEOTIDE SEQUENCE [LARGE SCALE GENOMIC DNA]</scope>
    <source>
        <strain evidence="6 7">NCTC12871</strain>
    </source>
</reference>
<name>A0A448TSR8_9PAST</name>
<feature type="transmembrane region" description="Helical" evidence="4">
    <location>
        <begin position="95"/>
        <end position="116"/>
    </location>
</feature>
<keyword evidence="1 4" id="KW-0812">Transmembrane</keyword>
<dbReference type="PROSITE" id="PS50850">
    <property type="entry name" value="MFS"/>
    <property type="match status" value="1"/>
</dbReference>
<dbReference type="RefSeq" id="WP_126598451.1">
    <property type="nucleotide sequence ID" value="NZ_LR134510.1"/>
</dbReference>
<dbReference type="EMBL" id="LR134510">
    <property type="protein sequence ID" value="VEJ08945.1"/>
    <property type="molecule type" value="Genomic_DNA"/>
</dbReference>
<evidence type="ECO:0000259" key="5">
    <source>
        <dbReference type="PROSITE" id="PS50850"/>
    </source>
</evidence>
<evidence type="ECO:0000256" key="1">
    <source>
        <dbReference type="ARBA" id="ARBA00022692"/>
    </source>
</evidence>
<keyword evidence="3 4" id="KW-0472">Membrane</keyword>
<feature type="transmembrane region" description="Helical" evidence="4">
    <location>
        <begin position="128"/>
        <end position="150"/>
    </location>
</feature>
<dbReference type="PANTHER" id="PTHR11360:SF317">
    <property type="entry name" value="MAJOR FACILITATOR SUPERFAMILY (MFS) PROFILE DOMAIN-CONTAINING PROTEIN-RELATED"/>
    <property type="match status" value="1"/>
</dbReference>
<dbReference type="SUPFAM" id="SSF103473">
    <property type="entry name" value="MFS general substrate transporter"/>
    <property type="match status" value="1"/>
</dbReference>
<accession>A0A448TSR8</accession>
<dbReference type="OrthoDB" id="9793415at2"/>
<dbReference type="PANTHER" id="PTHR11360">
    <property type="entry name" value="MONOCARBOXYLATE TRANSPORTER"/>
    <property type="match status" value="1"/>
</dbReference>
<dbReference type="AlphaFoldDB" id="A0A448TSR8"/>
<feature type="domain" description="Major facilitator superfamily (MFS) profile" evidence="5">
    <location>
        <begin position="1"/>
        <end position="387"/>
    </location>
</feature>
<keyword evidence="7" id="KW-1185">Reference proteome</keyword>
<feature type="transmembrane region" description="Helical" evidence="4">
    <location>
        <begin position="7"/>
        <end position="28"/>
    </location>
</feature>
<feature type="transmembrane region" description="Helical" evidence="4">
    <location>
        <begin position="73"/>
        <end position="89"/>
    </location>
</feature>
<dbReference type="GO" id="GO:0022857">
    <property type="term" value="F:transmembrane transporter activity"/>
    <property type="evidence" value="ECO:0007669"/>
    <property type="project" value="InterPro"/>
</dbReference>
<evidence type="ECO:0000256" key="3">
    <source>
        <dbReference type="ARBA" id="ARBA00023136"/>
    </source>
</evidence>
<dbReference type="KEGG" id="adp:NCTC12871_00369"/>
<dbReference type="InterPro" id="IPR050327">
    <property type="entry name" value="Proton-linked_MCT"/>
</dbReference>
<dbReference type="InterPro" id="IPR020846">
    <property type="entry name" value="MFS_dom"/>
</dbReference>
<evidence type="ECO:0000313" key="6">
    <source>
        <dbReference type="EMBL" id="VEJ08945.1"/>
    </source>
</evidence>
<dbReference type="CDD" id="cd17353">
    <property type="entry name" value="MFS_OFA_like"/>
    <property type="match status" value="1"/>
</dbReference>
<evidence type="ECO:0000256" key="4">
    <source>
        <dbReference type="SAM" id="Phobius"/>
    </source>
</evidence>
<evidence type="ECO:0000313" key="7">
    <source>
        <dbReference type="Proteomes" id="UP000279799"/>
    </source>
</evidence>
<proteinExistence type="predicted"/>
<feature type="transmembrane region" description="Helical" evidence="4">
    <location>
        <begin position="301"/>
        <end position="324"/>
    </location>
</feature>
<feature type="transmembrane region" description="Helical" evidence="4">
    <location>
        <begin position="277"/>
        <end position="295"/>
    </location>
</feature>
<feature type="transmembrane region" description="Helical" evidence="4">
    <location>
        <begin position="212"/>
        <end position="235"/>
    </location>
</feature>
<feature type="transmembrane region" description="Helical" evidence="4">
    <location>
        <begin position="40"/>
        <end position="61"/>
    </location>
</feature>
<feature type="transmembrane region" description="Helical" evidence="4">
    <location>
        <begin position="162"/>
        <end position="180"/>
    </location>
</feature>
<protein>
    <submittedName>
        <fullName evidence="6">Putative oxalate/formate antiporter</fullName>
    </submittedName>
</protein>
<evidence type="ECO:0000256" key="2">
    <source>
        <dbReference type="ARBA" id="ARBA00022989"/>
    </source>
</evidence>
<dbReference type="InterPro" id="IPR036259">
    <property type="entry name" value="MFS_trans_sf"/>
</dbReference>
<feature type="transmembrane region" description="Helical" evidence="4">
    <location>
        <begin position="363"/>
        <end position="382"/>
    </location>
</feature>
<feature type="transmembrane region" description="Helical" evidence="4">
    <location>
        <begin position="336"/>
        <end position="357"/>
    </location>
</feature>
<feature type="transmembrane region" description="Helical" evidence="4">
    <location>
        <begin position="247"/>
        <end position="265"/>
    </location>
</feature>
<dbReference type="Gene3D" id="1.20.1250.20">
    <property type="entry name" value="MFS general substrate transporter like domains"/>
    <property type="match status" value="2"/>
</dbReference>